<dbReference type="NCBIfam" id="TIGR00187">
    <property type="entry name" value="ribE"/>
    <property type="match status" value="1"/>
</dbReference>
<dbReference type="PROSITE" id="PS51177">
    <property type="entry name" value="LUMAZINE_BIND"/>
    <property type="match status" value="2"/>
</dbReference>
<evidence type="ECO:0000256" key="9">
    <source>
        <dbReference type="ARBA" id="ARBA00022737"/>
    </source>
</evidence>
<dbReference type="GO" id="GO:0009231">
    <property type="term" value="P:riboflavin biosynthetic process"/>
    <property type="evidence" value="ECO:0007669"/>
    <property type="project" value="UniProtKB-KW"/>
</dbReference>
<dbReference type="PANTHER" id="PTHR21098:SF12">
    <property type="entry name" value="RIBOFLAVIN SYNTHASE"/>
    <property type="match status" value="1"/>
</dbReference>
<evidence type="ECO:0000256" key="1">
    <source>
        <dbReference type="ARBA" id="ARBA00000968"/>
    </source>
</evidence>
<dbReference type="FunFam" id="2.40.30.20:FF:000003">
    <property type="entry name" value="Riboflavin synthase, alpha subunit"/>
    <property type="match status" value="1"/>
</dbReference>
<dbReference type="AlphaFoldDB" id="A0A8J6N9R7"/>
<evidence type="ECO:0000256" key="10">
    <source>
        <dbReference type="NCBIfam" id="TIGR00187"/>
    </source>
</evidence>
<feature type="domain" description="Lumazine-binding" evidence="12">
    <location>
        <begin position="1"/>
        <end position="96"/>
    </location>
</feature>
<sequence>MFTGIIQGKGTLIEKRRFGGGMLFVVEADFDITDPEEGESIACNGVCLTAKELHGRRFVVDVSPESLSRTNLGKLSVGMTMNLERALRLSDRLGGHLVSGHVDATAKVSQKKPEGDFVIFSFSIPENLGRYIIEKGSITIDGISLTVNYCDRSSFSVSIIPHSLQVTTLGNLKLGDVVNIEVDLIGKYVEKLLLEKPAASGQGSQIINPAFLAEHGFLK</sequence>
<dbReference type="GO" id="GO:0004746">
    <property type="term" value="F:riboflavin synthase activity"/>
    <property type="evidence" value="ECO:0007669"/>
    <property type="project" value="UniProtKB-UniRule"/>
</dbReference>
<dbReference type="EC" id="2.5.1.9" evidence="5 10"/>
<evidence type="ECO:0000259" key="12">
    <source>
        <dbReference type="PROSITE" id="PS51177"/>
    </source>
</evidence>
<feature type="repeat" description="Lumazine-binding" evidence="11">
    <location>
        <begin position="97"/>
        <end position="193"/>
    </location>
</feature>
<dbReference type="InterPro" id="IPR026017">
    <property type="entry name" value="Lumazine-bd_dom"/>
</dbReference>
<comment type="subunit">
    <text evidence="4">Homotrimer.</text>
</comment>
<dbReference type="PIRSF" id="PIRSF000498">
    <property type="entry name" value="Riboflavin_syn_A"/>
    <property type="match status" value="1"/>
</dbReference>
<evidence type="ECO:0000256" key="3">
    <source>
        <dbReference type="ARBA" id="ARBA00004887"/>
    </source>
</evidence>
<dbReference type="PANTHER" id="PTHR21098">
    <property type="entry name" value="RIBOFLAVIN SYNTHASE ALPHA CHAIN"/>
    <property type="match status" value="1"/>
</dbReference>
<dbReference type="Gene3D" id="2.40.30.20">
    <property type="match status" value="2"/>
</dbReference>
<dbReference type="EMBL" id="JACNJZ010000040">
    <property type="protein sequence ID" value="MBC8316571.1"/>
    <property type="molecule type" value="Genomic_DNA"/>
</dbReference>
<evidence type="ECO:0000313" key="13">
    <source>
        <dbReference type="EMBL" id="MBC8316571.1"/>
    </source>
</evidence>
<organism evidence="13 14">
    <name type="scientific">Candidatus Desulfobia pelagia</name>
    <dbReference type="NCBI Taxonomy" id="2841692"/>
    <lineage>
        <taxon>Bacteria</taxon>
        <taxon>Pseudomonadati</taxon>
        <taxon>Thermodesulfobacteriota</taxon>
        <taxon>Desulfobulbia</taxon>
        <taxon>Desulfobulbales</taxon>
        <taxon>Desulfobulbaceae</taxon>
        <taxon>Candidatus Desulfobia</taxon>
    </lineage>
</organism>
<gene>
    <name evidence="13" type="ORF">H8E41_01600</name>
</gene>
<protein>
    <recommendedName>
        <fullName evidence="6 10">Riboflavin synthase</fullName>
        <ecNumber evidence="5 10">2.5.1.9</ecNumber>
    </recommendedName>
</protein>
<evidence type="ECO:0000256" key="6">
    <source>
        <dbReference type="ARBA" id="ARBA00013950"/>
    </source>
</evidence>
<dbReference type="InterPro" id="IPR023366">
    <property type="entry name" value="ATP_synth_asu-like_sf"/>
</dbReference>
<accession>A0A8J6N9R7</accession>
<dbReference type="InterPro" id="IPR017938">
    <property type="entry name" value="Riboflavin_synthase-like_b-brl"/>
</dbReference>
<evidence type="ECO:0000256" key="11">
    <source>
        <dbReference type="PROSITE-ProRule" id="PRU00524"/>
    </source>
</evidence>
<comment type="pathway">
    <text evidence="3">Cofactor biosynthesis; riboflavin biosynthesis; riboflavin from 2-hydroxy-3-oxobutyl phosphate and 5-amino-6-(D-ribitylamino)uracil: step 2/2.</text>
</comment>
<feature type="repeat" description="Lumazine-binding" evidence="11">
    <location>
        <begin position="1"/>
        <end position="96"/>
    </location>
</feature>
<evidence type="ECO:0000256" key="2">
    <source>
        <dbReference type="ARBA" id="ARBA00002803"/>
    </source>
</evidence>
<dbReference type="NCBIfam" id="NF006767">
    <property type="entry name" value="PRK09289.1"/>
    <property type="match status" value="1"/>
</dbReference>
<evidence type="ECO:0000256" key="7">
    <source>
        <dbReference type="ARBA" id="ARBA00022619"/>
    </source>
</evidence>
<keyword evidence="7" id="KW-0686">Riboflavin biosynthesis</keyword>
<comment type="catalytic activity">
    <reaction evidence="1">
        <text>2 6,7-dimethyl-8-(1-D-ribityl)lumazine + H(+) = 5-amino-6-(D-ribitylamino)uracil + riboflavin</text>
        <dbReference type="Rhea" id="RHEA:20772"/>
        <dbReference type="ChEBI" id="CHEBI:15378"/>
        <dbReference type="ChEBI" id="CHEBI:15934"/>
        <dbReference type="ChEBI" id="CHEBI:57986"/>
        <dbReference type="ChEBI" id="CHEBI:58201"/>
        <dbReference type="EC" id="2.5.1.9"/>
    </reaction>
</comment>
<feature type="domain" description="Lumazine-binding" evidence="12">
    <location>
        <begin position="97"/>
        <end position="193"/>
    </location>
</feature>
<evidence type="ECO:0000256" key="8">
    <source>
        <dbReference type="ARBA" id="ARBA00022679"/>
    </source>
</evidence>
<evidence type="ECO:0000313" key="14">
    <source>
        <dbReference type="Proteomes" id="UP000614424"/>
    </source>
</evidence>
<comment type="caution">
    <text evidence="13">The sequence shown here is derived from an EMBL/GenBank/DDBJ whole genome shotgun (WGS) entry which is preliminary data.</text>
</comment>
<dbReference type="SUPFAM" id="SSF63380">
    <property type="entry name" value="Riboflavin synthase domain-like"/>
    <property type="match status" value="2"/>
</dbReference>
<proteinExistence type="predicted"/>
<comment type="function">
    <text evidence="2">Catalyzes the dismutation of two molecules of 6,7-dimethyl-8-ribityllumazine, resulting in the formation of riboflavin and 5-amino-6-(D-ribitylamino)uracil.</text>
</comment>
<evidence type="ECO:0000256" key="5">
    <source>
        <dbReference type="ARBA" id="ARBA00012827"/>
    </source>
</evidence>
<dbReference type="FunFam" id="2.40.30.20:FF:000004">
    <property type="entry name" value="Riboflavin synthase, alpha subunit"/>
    <property type="match status" value="1"/>
</dbReference>
<dbReference type="CDD" id="cd00402">
    <property type="entry name" value="Riboflavin_synthase_like"/>
    <property type="match status" value="1"/>
</dbReference>
<keyword evidence="8 13" id="KW-0808">Transferase</keyword>
<reference evidence="13 14" key="1">
    <citation type="submission" date="2020-08" db="EMBL/GenBank/DDBJ databases">
        <title>Bridging the membrane lipid divide: bacteria of the FCB group superphylum have the potential to synthesize archaeal ether lipids.</title>
        <authorList>
            <person name="Villanueva L."/>
            <person name="Von Meijenfeldt F.A.B."/>
            <person name="Westbye A.B."/>
            <person name="Yadav S."/>
            <person name="Hopmans E.C."/>
            <person name="Dutilh B.E."/>
            <person name="Sinninghe Damste J.S."/>
        </authorList>
    </citation>
    <scope>NUCLEOTIDE SEQUENCE [LARGE SCALE GENOMIC DNA]</scope>
    <source>
        <strain evidence="13">NIOZ-UU47</strain>
    </source>
</reference>
<dbReference type="Proteomes" id="UP000614424">
    <property type="component" value="Unassembled WGS sequence"/>
</dbReference>
<dbReference type="InterPro" id="IPR001783">
    <property type="entry name" value="Lumazine-bd"/>
</dbReference>
<evidence type="ECO:0000256" key="4">
    <source>
        <dbReference type="ARBA" id="ARBA00011233"/>
    </source>
</evidence>
<dbReference type="Pfam" id="PF00677">
    <property type="entry name" value="Lum_binding"/>
    <property type="match status" value="2"/>
</dbReference>
<keyword evidence="9" id="KW-0677">Repeat</keyword>
<name>A0A8J6N9R7_9BACT</name>